<comment type="caution">
    <text evidence="2">The sequence shown here is derived from an EMBL/GenBank/DDBJ whole genome shotgun (WGS) entry which is preliminary data.</text>
</comment>
<accession>A0A1Y3AMJ4</accession>
<dbReference type="AlphaFoldDB" id="A0A1Y3AMJ4"/>
<name>A0A1Y3AMJ4_EURMA</name>
<feature type="compositionally biased region" description="Polar residues" evidence="1">
    <location>
        <begin position="63"/>
        <end position="74"/>
    </location>
</feature>
<evidence type="ECO:0000313" key="3">
    <source>
        <dbReference type="Proteomes" id="UP000194236"/>
    </source>
</evidence>
<feature type="region of interest" description="Disordered" evidence="1">
    <location>
        <begin position="22"/>
        <end position="74"/>
    </location>
</feature>
<feature type="compositionally biased region" description="Polar residues" evidence="1">
    <location>
        <begin position="38"/>
        <end position="54"/>
    </location>
</feature>
<keyword evidence="3" id="KW-1185">Reference proteome</keyword>
<proteinExistence type="predicted"/>
<organism evidence="2 3">
    <name type="scientific">Euroglyphus maynei</name>
    <name type="common">Mayne's house dust mite</name>
    <dbReference type="NCBI Taxonomy" id="6958"/>
    <lineage>
        <taxon>Eukaryota</taxon>
        <taxon>Metazoa</taxon>
        <taxon>Ecdysozoa</taxon>
        <taxon>Arthropoda</taxon>
        <taxon>Chelicerata</taxon>
        <taxon>Arachnida</taxon>
        <taxon>Acari</taxon>
        <taxon>Acariformes</taxon>
        <taxon>Sarcoptiformes</taxon>
        <taxon>Astigmata</taxon>
        <taxon>Psoroptidia</taxon>
        <taxon>Analgoidea</taxon>
        <taxon>Pyroglyphidae</taxon>
        <taxon>Pyroglyphinae</taxon>
        <taxon>Euroglyphus</taxon>
    </lineage>
</organism>
<evidence type="ECO:0000256" key="1">
    <source>
        <dbReference type="SAM" id="MobiDB-lite"/>
    </source>
</evidence>
<dbReference type="OrthoDB" id="9934994at2759"/>
<dbReference type="EMBL" id="MUJZ01069326">
    <property type="protein sequence ID" value="OTF69672.1"/>
    <property type="molecule type" value="Genomic_DNA"/>
</dbReference>
<evidence type="ECO:0000313" key="2">
    <source>
        <dbReference type="EMBL" id="OTF69672.1"/>
    </source>
</evidence>
<protein>
    <submittedName>
        <fullName evidence="2">Uncharacterized protein</fullName>
    </submittedName>
</protein>
<reference evidence="2 3" key="1">
    <citation type="submission" date="2017-03" db="EMBL/GenBank/DDBJ databases">
        <title>Genome Survey of Euroglyphus maynei.</title>
        <authorList>
            <person name="Arlian L.G."/>
            <person name="Morgan M.S."/>
            <person name="Rider S.D."/>
        </authorList>
    </citation>
    <scope>NUCLEOTIDE SEQUENCE [LARGE SCALE GENOMIC DNA]</scope>
    <source>
        <strain evidence="2">Arlian Lab</strain>
        <tissue evidence="2">Whole body</tissue>
    </source>
</reference>
<feature type="compositionally biased region" description="Low complexity" evidence="1">
    <location>
        <begin position="25"/>
        <end position="37"/>
    </location>
</feature>
<gene>
    <name evidence="2" type="ORF">BLA29_011095</name>
</gene>
<sequence length="74" mass="7904">MATSALYLLMALGKKANREEMIAKSVQQQQQAGSSSSNGNNRSTISTAPTSILVQNEEIPVPTGTSSFNNKVLY</sequence>
<dbReference type="Proteomes" id="UP000194236">
    <property type="component" value="Unassembled WGS sequence"/>
</dbReference>